<feature type="domain" description="ARMC9 CTLH-like" evidence="1">
    <location>
        <begin position="65"/>
        <end position="169"/>
    </location>
</feature>
<accession>A0A8J5GPT0</accession>
<dbReference type="EMBL" id="JACMSC010000010">
    <property type="protein sequence ID" value="KAG6504913.1"/>
    <property type="molecule type" value="Genomic_DNA"/>
</dbReference>
<dbReference type="InterPro" id="IPR056327">
    <property type="entry name" value="ARMC9_CTLH-like_dom"/>
</dbReference>
<gene>
    <name evidence="2" type="ORF">ZIOFF_037261</name>
</gene>
<proteinExistence type="predicted"/>
<keyword evidence="3" id="KW-1185">Reference proteome</keyword>
<organism evidence="2 3">
    <name type="scientific">Zingiber officinale</name>
    <name type="common">Ginger</name>
    <name type="synonym">Amomum zingiber</name>
    <dbReference type="NCBI Taxonomy" id="94328"/>
    <lineage>
        <taxon>Eukaryota</taxon>
        <taxon>Viridiplantae</taxon>
        <taxon>Streptophyta</taxon>
        <taxon>Embryophyta</taxon>
        <taxon>Tracheophyta</taxon>
        <taxon>Spermatophyta</taxon>
        <taxon>Magnoliopsida</taxon>
        <taxon>Liliopsida</taxon>
        <taxon>Zingiberales</taxon>
        <taxon>Zingiberaceae</taxon>
        <taxon>Zingiber</taxon>
    </lineage>
</organism>
<comment type="caution">
    <text evidence="2">The sequence shown here is derived from an EMBL/GenBank/DDBJ whole genome shotgun (WGS) entry which is preliminary data.</text>
</comment>
<evidence type="ECO:0000313" key="2">
    <source>
        <dbReference type="EMBL" id="KAG6504913.1"/>
    </source>
</evidence>
<protein>
    <recommendedName>
        <fullName evidence="1">ARMC9 CTLH-like domain-containing protein</fullName>
    </recommendedName>
</protein>
<name>A0A8J5GPT0_ZINOF</name>
<sequence>MENMQYAEELLREFLIFRGFTSTLQTFDRELSTDIGRNFQVDKILDLVFQVYVPKHEADKLISLINFFKRCFCSPSETLFISTLKKLEVSILRYYIIHALQSGRQDKVVEFFQNNTNYLFQNREDWMPWFAIPYLTNPSMDPQFRVYFSKEWFDSLHLSFQNFLSEVFNGTHILEVVLVTIFERWVTFYQD</sequence>
<reference evidence="2 3" key="1">
    <citation type="submission" date="2020-08" db="EMBL/GenBank/DDBJ databases">
        <title>Plant Genome Project.</title>
        <authorList>
            <person name="Zhang R.-G."/>
        </authorList>
    </citation>
    <scope>NUCLEOTIDE SEQUENCE [LARGE SCALE GENOMIC DNA]</scope>
    <source>
        <tissue evidence="2">Rhizome</tissue>
    </source>
</reference>
<dbReference type="AlphaFoldDB" id="A0A8J5GPT0"/>
<dbReference type="PANTHER" id="PTHR47198:SF1">
    <property type="entry name" value="WD REPEAT-CONTAINING PROTEIN 91-LIKE ISOFORM X1"/>
    <property type="match status" value="1"/>
</dbReference>
<evidence type="ECO:0000313" key="3">
    <source>
        <dbReference type="Proteomes" id="UP000734854"/>
    </source>
</evidence>
<dbReference type="Pfam" id="PF23138">
    <property type="entry name" value="CTLH_Armc9"/>
    <property type="match status" value="1"/>
</dbReference>
<dbReference type="PANTHER" id="PTHR47198">
    <property type="entry name" value="OS05G0299300 PROTEIN"/>
    <property type="match status" value="1"/>
</dbReference>
<dbReference type="Proteomes" id="UP000734854">
    <property type="component" value="Unassembled WGS sequence"/>
</dbReference>
<evidence type="ECO:0000259" key="1">
    <source>
        <dbReference type="Pfam" id="PF23138"/>
    </source>
</evidence>